<dbReference type="eggNOG" id="ENOG502RZY5">
    <property type="taxonomic scope" value="Eukaryota"/>
</dbReference>
<keyword evidence="3" id="KW-1185">Reference proteome</keyword>
<gene>
    <name evidence="2" type="primary">NCAS0F02040</name>
    <name evidence="2" type="ordered locus">NCAS_0F02040</name>
</gene>
<evidence type="ECO:0000313" key="3">
    <source>
        <dbReference type="Proteomes" id="UP000001640"/>
    </source>
</evidence>
<name>G0VGR7_NAUCA</name>
<dbReference type="RefSeq" id="XP_003677043.1">
    <property type="nucleotide sequence ID" value="XM_003676995.1"/>
</dbReference>
<reference evidence="2 3" key="1">
    <citation type="journal article" date="2011" name="Proc. Natl. Acad. Sci. U.S.A.">
        <title>Evolutionary erosion of yeast sex chromosomes by mating-type switching accidents.</title>
        <authorList>
            <person name="Gordon J.L."/>
            <person name="Armisen D."/>
            <person name="Proux-Wera E."/>
            <person name="Oheigeartaigh S.S."/>
            <person name="Byrne K.P."/>
            <person name="Wolfe K.H."/>
        </authorList>
    </citation>
    <scope>NUCLEOTIDE SEQUENCE [LARGE SCALE GENOMIC DNA]</scope>
    <source>
        <strain evidence="3">ATCC 76901 / BCRC 22586 / CBS 4309 / NBRC 1992 / NRRL Y-12630</strain>
    </source>
</reference>
<proteinExistence type="predicted"/>
<feature type="region of interest" description="Disordered" evidence="1">
    <location>
        <begin position="1"/>
        <end position="30"/>
    </location>
</feature>
<dbReference type="KEGG" id="ncs:NCAS_0F02040"/>
<dbReference type="OMA" id="CIREQEL"/>
<evidence type="ECO:0000313" key="2">
    <source>
        <dbReference type="EMBL" id="CCC70688.1"/>
    </source>
</evidence>
<accession>G0VGR7</accession>
<dbReference type="HOGENOM" id="CLU_511996_0_0_1"/>
<dbReference type="FunCoup" id="G0VGR7">
    <property type="interactions" value="163"/>
</dbReference>
<dbReference type="InParanoid" id="G0VGR7"/>
<evidence type="ECO:0000256" key="1">
    <source>
        <dbReference type="SAM" id="MobiDB-lite"/>
    </source>
</evidence>
<dbReference type="OrthoDB" id="4070295at2759"/>
<dbReference type="EMBL" id="HE576757">
    <property type="protein sequence ID" value="CCC70688.1"/>
    <property type="molecule type" value="Genomic_DNA"/>
</dbReference>
<dbReference type="AlphaFoldDB" id="G0VGR7"/>
<sequence length="532" mass="61520">MQTSQETLPKAPPDRPLTHNAKEPTTGKIHNKFSWVRSSLSRKREIGQDKTRNISELFPFQGGVNVNNNNDDYNRILLSETENNNYISGESTRTFLSENNNDSSSQFQQFPDPPLLPNVMSATANSPDRFELATNVENKHFANCNDSNSSMVLTEDFLFPSTRLHFKDVTLNSLKKRLVAISQRKIETCKENKKFLGDLSYWGTHNISTEYDTARLVREVQELFNQDLIFEQNIVSALNKLIVALEFVAKRESELISERKILQSDIKKYQKSKDKRGEYNEETRFLLEKLHSTQNHFENIKVLYQKGISVTTRKLFKDLGVEYYDRASDLKEASSRFIINSLSTLENVNPEDFEQELDDLRRRRIYRVWQKLTPNDKINSRKLENIKTGVYDCNDSLLKDIYKKLPEEYTPIPPEPSGNQPVLKFPLNGFDETVSFLPSNTDNPITTKAFLSEPNEKYAIKENNEFDNLNVFVEGNFSRKLDSVSTEGTLRRTLKPTDQKKDNLNLSQTFDEAERMLIDNPFVEVSKDSIEK</sequence>
<dbReference type="Proteomes" id="UP000001640">
    <property type="component" value="Chromosome 6"/>
</dbReference>
<dbReference type="GeneID" id="96904336"/>
<organism evidence="2 3">
    <name type="scientific">Naumovozyma castellii</name>
    <name type="common">Yeast</name>
    <name type="synonym">Saccharomyces castellii</name>
    <dbReference type="NCBI Taxonomy" id="27288"/>
    <lineage>
        <taxon>Eukaryota</taxon>
        <taxon>Fungi</taxon>
        <taxon>Dikarya</taxon>
        <taxon>Ascomycota</taxon>
        <taxon>Saccharomycotina</taxon>
        <taxon>Saccharomycetes</taxon>
        <taxon>Saccharomycetales</taxon>
        <taxon>Saccharomycetaceae</taxon>
        <taxon>Naumovozyma</taxon>
    </lineage>
</organism>
<protein>
    <submittedName>
        <fullName evidence="2">Uncharacterized protein</fullName>
    </submittedName>
</protein>
<reference key="2">
    <citation type="submission" date="2011-08" db="EMBL/GenBank/DDBJ databases">
        <title>Genome sequence of Naumovozyma castellii.</title>
        <authorList>
            <person name="Gordon J.L."/>
            <person name="Armisen D."/>
            <person name="Proux-Wera E."/>
            <person name="OhEigeartaigh S.S."/>
            <person name="Byrne K.P."/>
            <person name="Wolfe K.H."/>
        </authorList>
    </citation>
    <scope>NUCLEOTIDE SEQUENCE</scope>
    <source>
        <strain>Type strain:CBS 4309</strain>
    </source>
</reference>
<feature type="compositionally biased region" description="Basic and acidic residues" evidence="1">
    <location>
        <begin position="12"/>
        <end position="22"/>
    </location>
</feature>
<dbReference type="STRING" id="1064592.G0VGR7"/>